<gene>
    <name evidence="6" type="ORF">AUK13_00760</name>
</gene>
<protein>
    <recommendedName>
        <fullName evidence="4">Large ribosomal subunit protein bL19</fullName>
    </recommendedName>
    <alternativeName>
        <fullName evidence="5">50S ribosomal protein L19</fullName>
    </alternativeName>
</protein>
<dbReference type="PANTHER" id="PTHR15680:SF9">
    <property type="entry name" value="LARGE RIBOSOMAL SUBUNIT PROTEIN BL19M"/>
    <property type="match status" value="1"/>
</dbReference>
<dbReference type="InterPro" id="IPR008991">
    <property type="entry name" value="Translation_prot_SH3-like_sf"/>
</dbReference>
<dbReference type="GO" id="GO:0003735">
    <property type="term" value="F:structural constituent of ribosome"/>
    <property type="evidence" value="ECO:0007669"/>
    <property type="project" value="InterPro"/>
</dbReference>
<dbReference type="Pfam" id="PF01245">
    <property type="entry name" value="Ribosomal_L19"/>
    <property type="match status" value="1"/>
</dbReference>
<keyword evidence="2" id="KW-0689">Ribosomal protein</keyword>
<organism evidence="6 7">
    <name type="scientific">Candidatus Kuenenbacteria bacterium CG2_30_39_24</name>
    <dbReference type="NCBI Taxonomy" id="1805236"/>
    <lineage>
        <taxon>Bacteria</taxon>
        <taxon>Candidatus Kueneniibacteriota</taxon>
    </lineage>
</organism>
<dbReference type="InterPro" id="IPR038657">
    <property type="entry name" value="Ribosomal_bL19_sf"/>
</dbReference>
<evidence type="ECO:0000256" key="3">
    <source>
        <dbReference type="ARBA" id="ARBA00023274"/>
    </source>
</evidence>
<comment type="similarity">
    <text evidence="1">Belongs to the bacterial ribosomal protein bL19 family.</text>
</comment>
<keyword evidence="3" id="KW-0687">Ribonucleoprotein</keyword>
<accession>A0A1J5F9G5</accession>
<evidence type="ECO:0000256" key="1">
    <source>
        <dbReference type="ARBA" id="ARBA00005781"/>
    </source>
</evidence>
<dbReference type="PANTHER" id="PTHR15680">
    <property type="entry name" value="RIBOSOMAL PROTEIN L19"/>
    <property type="match status" value="1"/>
</dbReference>
<dbReference type="GO" id="GO:0006412">
    <property type="term" value="P:translation"/>
    <property type="evidence" value="ECO:0007669"/>
    <property type="project" value="InterPro"/>
</dbReference>
<comment type="caution">
    <text evidence="6">The sequence shown here is derived from an EMBL/GenBank/DDBJ whole genome shotgun (WGS) entry which is preliminary data.</text>
</comment>
<dbReference type="SUPFAM" id="SSF50104">
    <property type="entry name" value="Translation proteins SH3-like domain"/>
    <property type="match status" value="1"/>
</dbReference>
<dbReference type="STRING" id="1805236.AUK13_00760"/>
<dbReference type="GO" id="GO:0022625">
    <property type="term" value="C:cytosolic large ribosomal subunit"/>
    <property type="evidence" value="ECO:0007669"/>
    <property type="project" value="TreeGrafter"/>
</dbReference>
<dbReference type="AlphaFoldDB" id="A0A1J5F9G5"/>
<evidence type="ECO:0000313" key="7">
    <source>
        <dbReference type="Proteomes" id="UP000183922"/>
    </source>
</evidence>
<dbReference type="Gene3D" id="2.30.30.790">
    <property type="match status" value="1"/>
</dbReference>
<evidence type="ECO:0000313" key="6">
    <source>
        <dbReference type="EMBL" id="OIP56555.1"/>
    </source>
</evidence>
<evidence type="ECO:0000256" key="4">
    <source>
        <dbReference type="ARBA" id="ARBA00035171"/>
    </source>
</evidence>
<sequence>MVSEEKKDDKKIPELRSGMTVRVYEKIKDIDPKGKERTRVQVFEGMILAVKKPKTPAGTILVRKISHNNVGVEKIFPLQSPLVDKIEIMKEIKTRRAKLYFLPTYKKRLKLKGKKNNK</sequence>
<dbReference type="Proteomes" id="UP000183922">
    <property type="component" value="Unassembled WGS sequence"/>
</dbReference>
<dbReference type="InterPro" id="IPR001857">
    <property type="entry name" value="Ribosomal_bL19"/>
</dbReference>
<name>A0A1J5F9G5_9BACT</name>
<evidence type="ECO:0000256" key="2">
    <source>
        <dbReference type="ARBA" id="ARBA00022980"/>
    </source>
</evidence>
<evidence type="ECO:0000256" key="5">
    <source>
        <dbReference type="ARBA" id="ARBA00035493"/>
    </source>
</evidence>
<proteinExistence type="inferred from homology"/>
<reference evidence="6 7" key="1">
    <citation type="journal article" date="2016" name="Environ. Microbiol.">
        <title>Genomic resolution of a cold subsurface aquifer community provides metabolic insights for novel microbes adapted to high CO concentrations.</title>
        <authorList>
            <person name="Probst A.J."/>
            <person name="Castelle C.J."/>
            <person name="Singh A."/>
            <person name="Brown C.T."/>
            <person name="Anantharaman K."/>
            <person name="Sharon I."/>
            <person name="Hug L.A."/>
            <person name="Burstein D."/>
            <person name="Emerson J.B."/>
            <person name="Thomas B.C."/>
            <person name="Banfield J.F."/>
        </authorList>
    </citation>
    <scope>NUCLEOTIDE SEQUENCE [LARGE SCALE GENOMIC DNA]</scope>
    <source>
        <strain evidence="6">CG2_30_39_24</strain>
    </source>
</reference>
<dbReference type="EMBL" id="MNYR01000012">
    <property type="protein sequence ID" value="OIP56555.1"/>
    <property type="molecule type" value="Genomic_DNA"/>
</dbReference>